<dbReference type="Proteomes" id="UP001054945">
    <property type="component" value="Unassembled WGS sequence"/>
</dbReference>
<protein>
    <submittedName>
        <fullName evidence="1">Uncharacterized protein</fullName>
    </submittedName>
</protein>
<sequence length="77" mass="8458">MKVLTQIREVVDQDDLVDEFGRRAIEHAVHRSEEHAPGFVVEADDHAGGGKVLLVLLLATPAEKKEHMINVSSLGTM</sequence>
<proteinExistence type="predicted"/>
<evidence type="ECO:0000313" key="1">
    <source>
        <dbReference type="EMBL" id="GIY19592.1"/>
    </source>
</evidence>
<accession>A0AAV4RGM8</accession>
<dbReference type="EMBL" id="BPLR01007776">
    <property type="protein sequence ID" value="GIY19592.1"/>
    <property type="molecule type" value="Genomic_DNA"/>
</dbReference>
<organism evidence="1 2">
    <name type="scientific">Caerostris extrusa</name>
    <name type="common">Bark spider</name>
    <name type="synonym">Caerostris bankana</name>
    <dbReference type="NCBI Taxonomy" id="172846"/>
    <lineage>
        <taxon>Eukaryota</taxon>
        <taxon>Metazoa</taxon>
        <taxon>Ecdysozoa</taxon>
        <taxon>Arthropoda</taxon>
        <taxon>Chelicerata</taxon>
        <taxon>Arachnida</taxon>
        <taxon>Araneae</taxon>
        <taxon>Araneomorphae</taxon>
        <taxon>Entelegynae</taxon>
        <taxon>Araneoidea</taxon>
        <taxon>Araneidae</taxon>
        <taxon>Caerostris</taxon>
    </lineage>
</organism>
<evidence type="ECO:0000313" key="2">
    <source>
        <dbReference type="Proteomes" id="UP001054945"/>
    </source>
</evidence>
<name>A0AAV4RGM8_CAEEX</name>
<keyword evidence="2" id="KW-1185">Reference proteome</keyword>
<gene>
    <name evidence="1" type="ORF">CEXT_538221</name>
</gene>
<comment type="caution">
    <text evidence="1">The sequence shown here is derived from an EMBL/GenBank/DDBJ whole genome shotgun (WGS) entry which is preliminary data.</text>
</comment>
<dbReference type="AlphaFoldDB" id="A0AAV4RGM8"/>
<reference evidence="1 2" key="1">
    <citation type="submission" date="2021-06" db="EMBL/GenBank/DDBJ databases">
        <title>Caerostris extrusa draft genome.</title>
        <authorList>
            <person name="Kono N."/>
            <person name="Arakawa K."/>
        </authorList>
    </citation>
    <scope>NUCLEOTIDE SEQUENCE [LARGE SCALE GENOMIC DNA]</scope>
</reference>